<name>A0ABR7VQB5_VIRHA</name>
<dbReference type="PANTHER" id="PTHR34474">
    <property type="entry name" value="SIGNAL TRANSDUCTION PROTEIN TRAP"/>
    <property type="match status" value="1"/>
</dbReference>
<dbReference type="Proteomes" id="UP000621631">
    <property type="component" value="Unassembled WGS sequence"/>
</dbReference>
<dbReference type="EMBL" id="JACWEZ010000013">
    <property type="protein sequence ID" value="MBD1224109.1"/>
    <property type="molecule type" value="Genomic_DNA"/>
</dbReference>
<comment type="caution">
    <text evidence="2">The sequence shown here is derived from an EMBL/GenBank/DDBJ whole genome shotgun (WGS) entry which is preliminary data.</text>
</comment>
<keyword evidence="2" id="KW-0503">Monooxygenase</keyword>
<sequence>MTMMKAVNTLRIKKGRTEEVITRFKTAKSVHTFDGFILMEVLKKENTEEHDELQICTTWQDHSYFNAWRESRASEKAHAAKEIDKQESGDNPILGSELSTFEVFIQHHPAR</sequence>
<dbReference type="GO" id="GO:0004497">
    <property type="term" value="F:monooxygenase activity"/>
    <property type="evidence" value="ECO:0007669"/>
    <property type="project" value="UniProtKB-KW"/>
</dbReference>
<dbReference type="InterPro" id="IPR050404">
    <property type="entry name" value="Heme-degrading_MO"/>
</dbReference>
<dbReference type="Gene3D" id="3.30.70.100">
    <property type="match status" value="1"/>
</dbReference>
<evidence type="ECO:0000259" key="1">
    <source>
        <dbReference type="PROSITE" id="PS51725"/>
    </source>
</evidence>
<keyword evidence="3" id="KW-1185">Reference proteome</keyword>
<accession>A0ABR7VQB5</accession>
<evidence type="ECO:0000313" key="3">
    <source>
        <dbReference type="Proteomes" id="UP000621631"/>
    </source>
</evidence>
<dbReference type="InterPro" id="IPR007138">
    <property type="entry name" value="ABM_dom"/>
</dbReference>
<evidence type="ECO:0000313" key="2">
    <source>
        <dbReference type="EMBL" id="MBD1224109.1"/>
    </source>
</evidence>
<organism evidence="2 3">
    <name type="scientific">Virgibacillus halodenitrificans</name>
    <name type="common">Bacillus halodenitrificans</name>
    <dbReference type="NCBI Taxonomy" id="1482"/>
    <lineage>
        <taxon>Bacteria</taxon>
        <taxon>Bacillati</taxon>
        <taxon>Bacillota</taxon>
        <taxon>Bacilli</taxon>
        <taxon>Bacillales</taxon>
        <taxon>Bacillaceae</taxon>
        <taxon>Virgibacillus</taxon>
    </lineage>
</organism>
<dbReference type="SUPFAM" id="SSF54909">
    <property type="entry name" value="Dimeric alpha+beta barrel"/>
    <property type="match status" value="1"/>
</dbReference>
<protein>
    <submittedName>
        <fullName evidence="2">Antibiotic biosynthesis monooxygenase</fullName>
    </submittedName>
</protein>
<dbReference type="InterPro" id="IPR011008">
    <property type="entry name" value="Dimeric_a/b-barrel"/>
</dbReference>
<reference evidence="2 3" key="1">
    <citation type="submission" date="2020-09" db="EMBL/GenBank/DDBJ databases">
        <title>Draft Genome Sequences of Oil-Oxidizing Bacteria Halomonas titanicae, Marinobacter lutaoensis, and Virgibacillus halodenitrificans Isolated from Highly Saline Environments.</title>
        <authorList>
            <person name="Grouzdev D.S."/>
            <person name="Sokolova D.S."/>
            <person name="Semenova E.M."/>
            <person name="Borzenkov I.A."/>
            <person name="Bidzhieva S.K."/>
            <person name="Poltaraus A.B."/>
            <person name="Nazina T.N."/>
        </authorList>
    </citation>
    <scope>NUCLEOTIDE SEQUENCE [LARGE SCALE GENOMIC DNA]</scope>
    <source>
        <strain evidence="2 3">VKM B-3472D</strain>
    </source>
</reference>
<dbReference type="PANTHER" id="PTHR34474:SF4">
    <property type="entry name" value="HEME OXYGENASE (STAPHYLOBILIN-PRODUCING) 1"/>
    <property type="match status" value="1"/>
</dbReference>
<dbReference type="Pfam" id="PF03992">
    <property type="entry name" value="ABM"/>
    <property type="match status" value="1"/>
</dbReference>
<dbReference type="RefSeq" id="WP_189779004.1">
    <property type="nucleotide sequence ID" value="NZ_JACWEZ010000013.1"/>
</dbReference>
<gene>
    <name evidence="2" type="ORF">IC602_15985</name>
</gene>
<dbReference type="PROSITE" id="PS51725">
    <property type="entry name" value="ABM"/>
    <property type="match status" value="1"/>
</dbReference>
<feature type="domain" description="ABM" evidence="1">
    <location>
        <begin position="4"/>
        <end position="98"/>
    </location>
</feature>
<proteinExistence type="predicted"/>
<keyword evidence="2" id="KW-0560">Oxidoreductase</keyword>